<proteinExistence type="predicted"/>
<comment type="caution">
    <text evidence="1">The sequence shown here is derived from an EMBL/GenBank/DDBJ whole genome shotgun (WGS) entry which is preliminary data.</text>
</comment>
<evidence type="ECO:0000313" key="2">
    <source>
        <dbReference type="Proteomes" id="UP000035963"/>
    </source>
</evidence>
<dbReference type="AlphaFoldDB" id="A0A0J1FU60"/>
<dbReference type="EMBL" id="AEJF01000152">
    <property type="protein sequence ID" value="KLU23368.1"/>
    <property type="molecule type" value="Genomic_DNA"/>
</dbReference>
<gene>
    <name evidence="1" type="ORF">EOS_25745</name>
</gene>
<evidence type="ECO:0000313" key="1">
    <source>
        <dbReference type="EMBL" id="KLU23368.1"/>
    </source>
</evidence>
<keyword evidence="2" id="KW-1185">Reference proteome</keyword>
<sequence length="87" mass="9367">MANGTFASRRGGVIAASIQQKSFLQASTGLAPRLLQSLVRTDPTDTAGFDASTHAVEQPCIVAIFIWRARAPIRSVFAQAQRIAREP</sequence>
<dbReference type="Proteomes" id="UP000035963">
    <property type="component" value="Unassembled WGS sequence"/>
</dbReference>
<reference evidence="1 2" key="1">
    <citation type="journal article" date="2015" name="Genome Announc.">
        <title>Draft Genome Sequence of Burkholderia sp. Strain PML1(12), an Ectomycorrhizosphere-Inhabiting Bacterium with Effective Mineral-Weathering Ability.</title>
        <authorList>
            <person name="Uroz S."/>
            <person name="Oger P."/>
        </authorList>
    </citation>
    <scope>NUCLEOTIDE SEQUENCE [LARGE SCALE GENOMIC DNA]</scope>
    <source>
        <strain evidence="2">PML1(12)</strain>
    </source>
</reference>
<accession>A0A0J1FU60</accession>
<name>A0A0J1FU60_9BURK</name>
<protein>
    <submittedName>
        <fullName evidence="1">Uncharacterized protein</fullName>
    </submittedName>
</protein>
<dbReference type="PATRIC" id="fig|908627.4.peg.5740"/>
<organism evidence="1 2">
    <name type="scientific">Caballeronia mineralivorans PML1(12)</name>
    <dbReference type="NCBI Taxonomy" id="908627"/>
    <lineage>
        <taxon>Bacteria</taxon>
        <taxon>Pseudomonadati</taxon>
        <taxon>Pseudomonadota</taxon>
        <taxon>Betaproteobacteria</taxon>
        <taxon>Burkholderiales</taxon>
        <taxon>Burkholderiaceae</taxon>
        <taxon>Caballeronia</taxon>
    </lineage>
</organism>